<dbReference type="PANTHER" id="PTHR32305:SF15">
    <property type="entry name" value="PROTEIN RHSA-RELATED"/>
    <property type="match status" value="1"/>
</dbReference>
<evidence type="ECO:0000313" key="5">
    <source>
        <dbReference type="EMBL" id="RZU42417.1"/>
    </source>
</evidence>
<keyword evidence="6" id="KW-1185">Reference proteome</keyword>
<keyword evidence="1" id="KW-0677">Repeat</keyword>
<evidence type="ECO:0000256" key="2">
    <source>
        <dbReference type="SAM" id="MobiDB-lite"/>
    </source>
</evidence>
<dbReference type="InterPro" id="IPR006530">
    <property type="entry name" value="YD"/>
</dbReference>
<dbReference type="Gene3D" id="2.180.10.10">
    <property type="entry name" value="RHS repeat-associated core"/>
    <property type="match status" value="2"/>
</dbReference>
<dbReference type="PANTHER" id="PTHR32305">
    <property type="match status" value="1"/>
</dbReference>
<feature type="compositionally biased region" description="Polar residues" evidence="2">
    <location>
        <begin position="1322"/>
        <end position="1333"/>
    </location>
</feature>
<feature type="signal peptide" evidence="3">
    <location>
        <begin position="1"/>
        <end position="22"/>
    </location>
</feature>
<keyword evidence="3" id="KW-0732">Signal</keyword>
<dbReference type="Proteomes" id="UP000292958">
    <property type="component" value="Unassembled WGS sequence"/>
</dbReference>
<dbReference type="Pfam" id="PF25023">
    <property type="entry name" value="TEN_YD-shell"/>
    <property type="match status" value="1"/>
</dbReference>
<dbReference type="NCBIfam" id="TIGR01643">
    <property type="entry name" value="YD_repeat_2x"/>
    <property type="match status" value="4"/>
</dbReference>
<feature type="chain" id="PRO_5020900940" evidence="3">
    <location>
        <begin position="23"/>
        <end position="1611"/>
    </location>
</feature>
<dbReference type="NCBIfam" id="TIGR03696">
    <property type="entry name" value="Rhs_assc_core"/>
    <property type="match status" value="1"/>
</dbReference>
<evidence type="ECO:0000259" key="4">
    <source>
        <dbReference type="Pfam" id="PF25023"/>
    </source>
</evidence>
<dbReference type="OrthoDB" id="104102at2"/>
<protein>
    <submittedName>
        <fullName evidence="5">RHS repeat-associated protein</fullName>
    </submittedName>
</protein>
<dbReference type="Pfam" id="PF05593">
    <property type="entry name" value="RHS_repeat"/>
    <property type="match status" value="2"/>
</dbReference>
<dbReference type="InterPro" id="IPR056823">
    <property type="entry name" value="TEN-like_YD-shell"/>
</dbReference>
<evidence type="ECO:0000256" key="1">
    <source>
        <dbReference type="ARBA" id="ARBA00022737"/>
    </source>
</evidence>
<accession>A0A4Q7YX52</accession>
<evidence type="ECO:0000313" key="6">
    <source>
        <dbReference type="Proteomes" id="UP000292958"/>
    </source>
</evidence>
<proteinExistence type="predicted"/>
<dbReference type="InterPro" id="IPR050708">
    <property type="entry name" value="T6SS_VgrG/RHS"/>
</dbReference>
<reference evidence="5 6" key="1">
    <citation type="submission" date="2019-02" db="EMBL/GenBank/DDBJ databases">
        <title>Genomic Encyclopedia of Archaeal and Bacterial Type Strains, Phase II (KMG-II): from individual species to whole genera.</title>
        <authorList>
            <person name="Goeker M."/>
        </authorList>
    </citation>
    <scope>NUCLEOTIDE SEQUENCE [LARGE SCALE GENOMIC DNA]</scope>
    <source>
        <strain evidence="5 6">DSM 18101</strain>
    </source>
</reference>
<dbReference type="InterPro" id="IPR031325">
    <property type="entry name" value="RHS_repeat"/>
</dbReference>
<evidence type="ECO:0000256" key="3">
    <source>
        <dbReference type="SAM" id="SignalP"/>
    </source>
</evidence>
<dbReference type="InterPro" id="IPR022385">
    <property type="entry name" value="Rhs_assc_core"/>
</dbReference>
<feature type="region of interest" description="Disordered" evidence="2">
    <location>
        <begin position="1321"/>
        <end position="1340"/>
    </location>
</feature>
<gene>
    <name evidence="5" type="ORF">BDD14_4001</name>
</gene>
<feature type="domain" description="Teneurin-like YD-shell" evidence="4">
    <location>
        <begin position="1117"/>
        <end position="1394"/>
    </location>
</feature>
<dbReference type="EMBL" id="SHKW01000001">
    <property type="protein sequence ID" value="RZU42417.1"/>
    <property type="molecule type" value="Genomic_DNA"/>
</dbReference>
<comment type="caution">
    <text evidence="5">The sequence shown here is derived from an EMBL/GenBank/DDBJ whole genome shotgun (WGS) entry which is preliminary data.</text>
</comment>
<name>A0A4Q7YX52_9BACT</name>
<sequence>MKTIVFLLKVTCIALLCFGSLANIHSQTPQQLEQGFIPGASFDVTSIDSVGLANGNLILNIPLISYKQRGSLPDFTLNIRYNGKSWDTTFTNSGGLLGQEWVFSGEGIEIARGGAYSVGLATLTAPDGNAQNTNLIYDSSGATHSVGWSTPTNVFDGETIDGTALQFKFSQVIDRDGIVNTDLVADEDFNQFGVAQNDPLGNKITPIIQNNTRVSGWIDSIGRSIPAPPYAALPSQPPSPGCTTVNFPGPQGGISPVVFCYSPHQIISAFNISGIKEENITFSLLDTITLPSGDKWTFSYNSWGDLSGVGLPTGGSIAYEWITIPDGCANSTPMNRAVSQRTINDGQSSKVWKYNYSPQGISRHATLVTDPQLNDTLHIFAPLGSSFGSCGNNEYETDVFTGSYSVPSYSGSCSQLPSAPNLISAKFTTYVGASDSSGSPLFVGGSGGELPKTITTMWPNGEMSTITNSYDMSGTWYDQSAVVASVSPSPLMHSFSYGVKKSQQVTDYGHCAPGNLLATTNNQYYWEISGNRDYLSSNLIDLMQNSQTIDAATGKTVATSTFSYDDNNGSPQGIFGNQTSILRGSGSEQTKISTVYNGFGMPTQSVDPNGNPTTYSYDSTGLFLSGIQHPTTNGVNHTVGYGFDRNTGAVISTTDENGVVSNYFYNDPLGRISQVRNAVGASSENWITYQYPSLRQINVAQDENTKGDGLLKSSTTFDGLRRVIQQTNPNGAVIDKTYDGLGNLQTLSNPHIASSSTDGTTTYAYDALNRITIQTQPDGSVQRWAYSGSQTNLTDEAGHTWSRNYDALGRLGNVTEPNGASTSYVYDAAGNLTSATQIGASGDTGRSHRFSYDSLSRLRSATNPETGTINYNSYDADGNLISKTDARGITTSYTYDALNRLTQRSYNDGVTLPILYGYDAKSILIGSTHTTPTNGVGRLSWSCTLLPNSCQSMTSYSYDPMGRIAQQWYLRPSNQTGAADVVSASYNLAGNMTSLTYPDGRNDTQSWDSAGHLQTVTYDNWNGQHVGYPYISSASYWPNDAAQAIFYGNNTATGYHMNNRQQIDTFDLVYLPSNTVYSSLVYCFGVATQPLASGFPSCDQLTNGNNGNTLQIKDVLNPANNQSFSYDALNRIISASSSTYSQQYAIDSFGNMSMMANGSAIYSFDPTTNRISNLPCASAFAPYDAGGNQLCDTDQNGAFRKYGFDAANRITQVTMFGTTTPFENYFYDANDNRISKTGADGSSTEYINFNGQPIAERNSGGSWSDYIFANGERIARSDTSTAPLNGQASTTYYHVDRLGSTVALTNGSGALVESGRFLPFGQEQSSETNSNHYKFTGKERDTESGNDYFGARYYSSNMERFMSPDWAAQAEPVPYAKLDNPQSLNLYSYALNNPLRYADSDGHAATCGGNDNSTCNVTVTTISQNVSFYDGKGNLTSTVNVTTNLTTVSNSVSGAVVSTTASGTATNVRGQAFSNSQLSTIGSTIAGVQQAGASMALGANPTQLLTAITAKESTLGIAAPVNPLQLSCSSGTCSNGDRDHNIQGALSVLQNLGKRSDYDPASTYSRYNGVPDPGQRATNVRNFMNIYNGMRQTSGIWSPSMPSAPIPAGLQ</sequence>
<dbReference type="RefSeq" id="WP_130420219.1">
    <property type="nucleotide sequence ID" value="NZ_SHKW01000001.1"/>
</dbReference>
<organism evidence="5 6">
    <name type="scientific">Edaphobacter modestus</name>
    <dbReference type="NCBI Taxonomy" id="388466"/>
    <lineage>
        <taxon>Bacteria</taxon>
        <taxon>Pseudomonadati</taxon>
        <taxon>Acidobacteriota</taxon>
        <taxon>Terriglobia</taxon>
        <taxon>Terriglobales</taxon>
        <taxon>Acidobacteriaceae</taxon>
        <taxon>Edaphobacter</taxon>
    </lineage>
</organism>